<evidence type="ECO:0000313" key="4">
    <source>
        <dbReference type="Proteomes" id="UP001209878"/>
    </source>
</evidence>
<gene>
    <name evidence="3" type="ORF">NP493_180g07033</name>
</gene>
<keyword evidence="4" id="KW-1185">Reference proteome</keyword>
<dbReference type="AlphaFoldDB" id="A0AAD9P2R0"/>
<dbReference type="EMBL" id="JAODUO010000180">
    <property type="protein sequence ID" value="KAK2187042.1"/>
    <property type="molecule type" value="Genomic_DNA"/>
</dbReference>
<comment type="caution">
    <text evidence="3">The sequence shown here is derived from an EMBL/GenBank/DDBJ whole genome shotgun (WGS) entry which is preliminary data.</text>
</comment>
<dbReference type="Pfam" id="PF17064">
    <property type="entry name" value="QVR"/>
    <property type="match status" value="1"/>
</dbReference>
<dbReference type="InterPro" id="IPR050975">
    <property type="entry name" value="Sleep_regulator"/>
</dbReference>
<dbReference type="PANTHER" id="PTHR33562">
    <property type="entry name" value="ATILLA, ISOFORM B-RELATED-RELATED"/>
    <property type="match status" value="1"/>
</dbReference>
<evidence type="ECO:0000256" key="2">
    <source>
        <dbReference type="ARBA" id="ARBA00023180"/>
    </source>
</evidence>
<accession>A0AAD9P2R0</accession>
<organism evidence="3 4">
    <name type="scientific">Ridgeia piscesae</name>
    <name type="common">Tubeworm</name>
    <dbReference type="NCBI Taxonomy" id="27915"/>
    <lineage>
        <taxon>Eukaryota</taxon>
        <taxon>Metazoa</taxon>
        <taxon>Spiralia</taxon>
        <taxon>Lophotrochozoa</taxon>
        <taxon>Annelida</taxon>
        <taxon>Polychaeta</taxon>
        <taxon>Sedentaria</taxon>
        <taxon>Canalipalpata</taxon>
        <taxon>Sabellida</taxon>
        <taxon>Siboglinidae</taxon>
        <taxon>Ridgeia</taxon>
    </lineage>
</organism>
<protein>
    <recommendedName>
        <fullName evidence="5">Protein quiver</fullName>
    </recommendedName>
</protein>
<proteinExistence type="predicted"/>
<evidence type="ECO:0008006" key="5">
    <source>
        <dbReference type="Google" id="ProtNLM"/>
    </source>
</evidence>
<sequence>MVVVAVSLKCYSCQSSQPGCGKELNIRIQRWKHCKGMEDGAGENFCVKIIKKVGSEEFLTRECLRTLRDYTYHRRQMPTVQRHGYCSAARTNDPFHRYDESTIYCFCNDWNGCNSAPGLARRSWLPVSLAMVGSLLARFCV</sequence>
<evidence type="ECO:0000313" key="3">
    <source>
        <dbReference type="EMBL" id="KAK2187042.1"/>
    </source>
</evidence>
<dbReference type="Proteomes" id="UP001209878">
    <property type="component" value="Unassembled WGS sequence"/>
</dbReference>
<keyword evidence="1" id="KW-0732">Signal</keyword>
<keyword evidence="2" id="KW-0325">Glycoprotein</keyword>
<dbReference type="InterPro" id="IPR031424">
    <property type="entry name" value="QVR-like"/>
</dbReference>
<dbReference type="GO" id="GO:0030431">
    <property type="term" value="P:sleep"/>
    <property type="evidence" value="ECO:0007669"/>
    <property type="project" value="InterPro"/>
</dbReference>
<evidence type="ECO:0000256" key="1">
    <source>
        <dbReference type="ARBA" id="ARBA00022729"/>
    </source>
</evidence>
<dbReference type="GO" id="GO:0032222">
    <property type="term" value="P:regulation of synaptic transmission, cholinergic"/>
    <property type="evidence" value="ECO:0007669"/>
    <property type="project" value="InterPro"/>
</dbReference>
<reference evidence="3" key="1">
    <citation type="journal article" date="2023" name="Mol. Biol. Evol.">
        <title>Third-Generation Sequencing Reveals the Adaptive Role of the Epigenome in Three Deep-Sea Polychaetes.</title>
        <authorList>
            <person name="Perez M."/>
            <person name="Aroh O."/>
            <person name="Sun Y."/>
            <person name="Lan Y."/>
            <person name="Juniper S.K."/>
            <person name="Young C.R."/>
            <person name="Angers B."/>
            <person name="Qian P.Y."/>
        </authorList>
    </citation>
    <scope>NUCLEOTIDE SEQUENCE</scope>
    <source>
        <strain evidence="3">R07B-5</strain>
    </source>
</reference>
<name>A0AAD9P2R0_RIDPI</name>